<gene>
    <name evidence="3" type="ORF">Raf01_73230</name>
</gene>
<sequence>MSTTDRSRPSIRCGQEPPYWLARTRVKLCGLAALAGTGIGTGAPALATACVALAGAAVVAAVAIQGGLPLLRTLFFITLRPQVAGPHQERNQPDERLCTPTPARGPGRR</sequence>
<evidence type="ECO:0000256" key="1">
    <source>
        <dbReference type="SAM" id="MobiDB-lite"/>
    </source>
</evidence>
<keyword evidence="2" id="KW-0812">Transmembrane</keyword>
<evidence type="ECO:0000313" key="4">
    <source>
        <dbReference type="Proteomes" id="UP000642748"/>
    </source>
</evidence>
<accession>A0A8J3VUV9</accession>
<comment type="caution">
    <text evidence="3">The sequence shown here is derived from an EMBL/GenBank/DDBJ whole genome shotgun (WGS) entry which is preliminary data.</text>
</comment>
<organism evidence="3 4">
    <name type="scientific">Rugosimonospora africana</name>
    <dbReference type="NCBI Taxonomy" id="556532"/>
    <lineage>
        <taxon>Bacteria</taxon>
        <taxon>Bacillati</taxon>
        <taxon>Actinomycetota</taxon>
        <taxon>Actinomycetes</taxon>
        <taxon>Micromonosporales</taxon>
        <taxon>Micromonosporaceae</taxon>
        <taxon>Rugosimonospora</taxon>
    </lineage>
</organism>
<reference evidence="3" key="1">
    <citation type="submission" date="2021-01" db="EMBL/GenBank/DDBJ databases">
        <title>Whole genome shotgun sequence of Rugosimonospora africana NBRC 104875.</title>
        <authorList>
            <person name="Komaki H."/>
            <person name="Tamura T."/>
        </authorList>
    </citation>
    <scope>NUCLEOTIDE SEQUENCE</scope>
    <source>
        <strain evidence="3">NBRC 104875</strain>
    </source>
</reference>
<feature type="compositionally biased region" description="Basic and acidic residues" evidence="1">
    <location>
        <begin position="87"/>
        <end position="97"/>
    </location>
</feature>
<feature type="region of interest" description="Disordered" evidence="1">
    <location>
        <begin position="85"/>
        <end position="109"/>
    </location>
</feature>
<dbReference type="EMBL" id="BONZ01000077">
    <property type="protein sequence ID" value="GIH19151.1"/>
    <property type="molecule type" value="Genomic_DNA"/>
</dbReference>
<dbReference type="AlphaFoldDB" id="A0A8J3VUV9"/>
<proteinExistence type="predicted"/>
<feature type="transmembrane region" description="Helical" evidence="2">
    <location>
        <begin position="46"/>
        <end position="71"/>
    </location>
</feature>
<dbReference type="Proteomes" id="UP000642748">
    <property type="component" value="Unassembled WGS sequence"/>
</dbReference>
<name>A0A8J3VUV9_9ACTN</name>
<keyword evidence="4" id="KW-1185">Reference proteome</keyword>
<keyword evidence="2" id="KW-1133">Transmembrane helix</keyword>
<evidence type="ECO:0000313" key="3">
    <source>
        <dbReference type="EMBL" id="GIH19151.1"/>
    </source>
</evidence>
<keyword evidence="2" id="KW-0472">Membrane</keyword>
<evidence type="ECO:0000256" key="2">
    <source>
        <dbReference type="SAM" id="Phobius"/>
    </source>
</evidence>
<protein>
    <submittedName>
        <fullName evidence="3">Uncharacterized protein</fullName>
    </submittedName>
</protein>